<dbReference type="PROSITE" id="PS00383">
    <property type="entry name" value="TYR_PHOSPHATASE_1"/>
    <property type="match status" value="1"/>
</dbReference>
<dbReference type="PROSITE" id="PS50056">
    <property type="entry name" value="TYR_PHOSPHATASE_2"/>
    <property type="match status" value="1"/>
</dbReference>
<dbReference type="PANTHER" id="PTHR45706">
    <property type="entry name" value="TYROSINE-PROTEIN PHOSPHATASE"/>
    <property type="match status" value="1"/>
</dbReference>
<feature type="domain" description="Tyrosine-protein phosphatase" evidence="1">
    <location>
        <begin position="1"/>
        <end position="130"/>
    </location>
</feature>
<dbReference type="InterPro" id="IPR000387">
    <property type="entry name" value="Tyr_Pase_dom"/>
</dbReference>
<sequence length="130" mass="14998">MLTATVERGRIKCHQYWPKLFETQRYGRLQSNEERSVTHMQYSAWPDHGVPDDSKELIDFVVEVRQTRTGMVEPVIVHCSAGIGRTGVLILLETSMCLIEASEPIYPLEIVRNMRDQRAMLIQTAGQYKF</sequence>
<dbReference type="AlphaFoldDB" id="A0A1Y3EHW4"/>
<dbReference type="PROSITE" id="PS50055">
    <property type="entry name" value="TYR_PHOSPHATASE_PTP"/>
    <property type="match status" value="1"/>
</dbReference>
<dbReference type="PRINTS" id="PR00700">
    <property type="entry name" value="PRTYPHPHTASE"/>
</dbReference>
<evidence type="ECO:0000259" key="2">
    <source>
        <dbReference type="PROSITE" id="PS50056"/>
    </source>
</evidence>
<name>A0A1Y3EHW4_9BILA</name>
<dbReference type="PANTHER" id="PTHR45706:SF4">
    <property type="entry name" value="TYROSINE-PROTEIN PHOSPHATASE"/>
    <property type="match status" value="1"/>
</dbReference>
<dbReference type="SMART" id="SM00194">
    <property type="entry name" value="PTPc"/>
    <property type="match status" value="1"/>
</dbReference>
<evidence type="ECO:0000313" key="3">
    <source>
        <dbReference type="EMBL" id="OUC42708.1"/>
    </source>
</evidence>
<dbReference type="SUPFAM" id="SSF52799">
    <property type="entry name" value="(Phosphotyrosine protein) phosphatases II"/>
    <property type="match status" value="1"/>
</dbReference>
<feature type="non-terminal residue" evidence="3">
    <location>
        <position position="130"/>
    </location>
</feature>
<feature type="domain" description="Tyrosine specific protein phosphatases" evidence="2">
    <location>
        <begin position="55"/>
        <end position="129"/>
    </location>
</feature>
<accession>A0A1Y3EHW4</accession>
<dbReference type="InterPro" id="IPR016130">
    <property type="entry name" value="Tyr_Pase_AS"/>
</dbReference>
<comment type="caution">
    <text evidence="3">The sequence shown here is derived from an EMBL/GenBank/DDBJ whole genome shotgun (WGS) entry which is preliminary data.</text>
</comment>
<dbReference type="Pfam" id="PF00102">
    <property type="entry name" value="Y_phosphatase"/>
    <property type="match status" value="1"/>
</dbReference>
<dbReference type="Gene3D" id="3.90.190.10">
    <property type="entry name" value="Protein tyrosine phosphatase superfamily"/>
    <property type="match status" value="2"/>
</dbReference>
<dbReference type="InterPro" id="IPR000242">
    <property type="entry name" value="PTP_cat"/>
</dbReference>
<proteinExistence type="predicted"/>
<evidence type="ECO:0000259" key="1">
    <source>
        <dbReference type="PROSITE" id="PS50055"/>
    </source>
</evidence>
<protein>
    <submittedName>
        <fullName evidence="3">Protein-tyrosine phosphatase</fullName>
    </submittedName>
</protein>
<dbReference type="EMBL" id="LVZM01017026">
    <property type="protein sequence ID" value="OUC42708.1"/>
    <property type="molecule type" value="Genomic_DNA"/>
</dbReference>
<dbReference type="Proteomes" id="UP000243006">
    <property type="component" value="Unassembled WGS sequence"/>
</dbReference>
<dbReference type="InterPro" id="IPR029021">
    <property type="entry name" value="Prot-tyrosine_phosphatase-like"/>
</dbReference>
<dbReference type="InterPro" id="IPR003595">
    <property type="entry name" value="Tyr_Pase_cat"/>
</dbReference>
<dbReference type="SMART" id="SM00404">
    <property type="entry name" value="PTPc_motif"/>
    <property type="match status" value="1"/>
</dbReference>
<reference evidence="3 4" key="1">
    <citation type="submission" date="2015-04" db="EMBL/GenBank/DDBJ databases">
        <title>Draft genome of the roundworm Trichinella nativa.</title>
        <authorList>
            <person name="Mitreva M."/>
        </authorList>
    </citation>
    <scope>NUCLEOTIDE SEQUENCE [LARGE SCALE GENOMIC DNA]</scope>
    <source>
        <strain evidence="3 4">ISS45</strain>
    </source>
</reference>
<organism evidence="3 4">
    <name type="scientific">Trichinella nativa</name>
    <dbReference type="NCBI Taxonomy" id="6335"/>
    <lineage>
        <taxon>Eukaryota</taxon>
        <taxon>Metazoa</taxon>
        <taxon>Ecdysozoa</taxon>
        <taxon>Nematoda</taxon>
        <taxon>Enoplea</taxon>
        <taxon>Dorylaimia</taxon>
        <taxon>Trichinellida</taxon>
        <taxon>Trichinellidae</taxon>
        <taxon>Trichinella</taxon>
    </lineage>
</organism>
<evidence type="ECO:0000313" key="4">
    <source>
        <dbReference type="Proteomes" id="UP000243006"/>
    </source>
</evidence>
<dbReference type="GO" id="GO:0004725">
    <property type="term" value="F:protein tyrosine phosphatase activity"/>
    <property type="evidence" value="ECO:0007669"/>
    <property type="project" value="InterPro"/>
</dbReference>
<gene>
    <name evidence="3" type="ORF">D917_10278</name>
</gene>